<gene>
    <name evidence="2" type="ORF">GCM10011290_01160</name>
</gene>
<evidence type="ECO:0000313" key="3">
    <source>
        <dbReference type="Proteomes" id="UP000600877"/>
    </source>
</evidence>
<comment type="caution">
    <text evidence="2">The sequence shown here is derived from an EMBL/GenBank/DDBJ whole genome shotgun (WGS) entry which is preliminary data.</text>
</comment>
<accession>A0ABQ2YAT9</accession>
<evidence type="ECO:0000313" key="2">
    <source>
        <dbReference type="EMBL" id="GGX77582.1"/>
    </source>
</evidence>
<protein>
    <submittedName>
        <fullName evidence="2">Uncharacterized protein</fullName>
    </submittedName>
</protein>
<dbReference type="RefSeq" id="WP_189372121.1">
    <property type="nucleotide sequence ID" value="NZ_BMYW01000001.1"/>
</dbReference>
<proteinExistence type="predicted"/>
<feature type="chain" id="PRO_5045708879" evidence="1">
    <location>
        <begin position="30"/>
        <end position="576"/>
    </location>
</feature>
<dbReference type="EMBL" id="BMYW01000001">
    <property type="protein sequence ID" value="GGX77582.1"/>
    <property type="molecule type" value="Genomic_DNA"/>
</dbReference>
<sequence length="576" mass="60179">MRTLTLRSTLTAAGLCLSVILAGLSTAYAQVPKEDPFELDGNALDGAAAGFDWETFQTKPNTQKFIIDKFNDSTDDNFFKGGSKDERDISSAGVTQNYWLNTPTTPPDKDDIEHAFAVNTVVNGEQVIYFGADRLSNSGDAAIGFWFFKNKISEKADGTFSGVHSVGDVLVTSDFKQGGSASVINVFKWNGNPQSPLTLVASSTTGGGSTDANGVFCLTNLSACAAANSSPVGVPPTWSYYYKDSGVNQVTTYPTGTFFEGGINVKDLFGANQCFASFLAMTRTSASTTAQLKDFALGDFPVCSVNVEKVCDVGVPPVVNQDGSSIDTTFKVTIVNDGGAPLSDIRVKEDFTRGTNPLLFPVTGDICQITAITGDTVNAPSVPITLIDSAGTKGEVKVSDSLVGTITLTVACKTKLNGLANQIEVITGSTPGASDVKDLDIMTDAEICKATVAPGIEVIKDCSATPPAVTMTGGVTPKVCVDITVKNTSGEDLTDVSVIDPYLNGGLSIYSDNLDSNSSKSLGTFCYNPTASDSGETDPSKITYTDQVTAKGTGVVSGQEASHSDTATCNLCPVTN</sequence>
<feature type="signal peptide" evidence="1">
    <location>
        <begin position="1"/>
        <end position="29"/>
    </location>
</feature>
<name>A0ABQ2YAT9_9NEIS</name>
<organism evidence="2 3">
    <name type="scientific">Vogesella alkaliphila</name>
    <dbReference type="NCBI Taxonomy" id="1193621"/>
    <lineage>
        <taxon>Bacteria</taxon>
        <taxon>Pseudomonadati</taxon>
        <taxon>Pseudomonadota</taxon>
        <taxon>Betaproteobacteria</taxon>
        <taxon>Neisseriales</taxon>
        <taxon>Chromobacteriaceae</taxon>
        <taxon>Vogesella</taxon>
    </lineage>
</organism>
<keyword evidence="1" id="KW-0732">Signal</keyword>
<evidence type="ECO:0000256" key="1">
    <source>
        <dbReference type="SAM" id="SignalP"/>
    </source>
</evidence>
<dbReference type="Proteomes" id="UP000600877">
    <property type="component" value="Unassembled WGS sequence"/>
</dbReference>
<reference evidence="3" key="1">
    <citation type="journal article" date="2019" name="Int. J. Syst. Evol. Microbiol.">
        <title>The Global Catalogue of Microorganisms (GCM) 10K type strain sequencing project: providing services to taxonomists for standard genome sequencing and annotation.</title>
        <authorList>
            <consortium name="The Broad Institute Genomics Platform"/>
            <consortium name="The Broad Institute Genome Sequencing Center for Infectious Disease"/>
            <person name="Wu L."/>
            <person name="Ma J."/>
        </authorList>
    </citation>
    <scope>NUCLEOTIDE SEQUENCE [LARGE SCALE GENOMIC DNA]</scope>
    <source>
        <strain evidence="3">KCTC 32041</strain>
    </source>
</reference>
<keyword evidence="3" id="KW-1185">Reference proteome</keyword>